<dbReference type="PROSITE" id="PS50092">
    <property type="entry name" value="TSP1"/>
    <property type="match status" value="3"/>
</dbReference>
<reference evidence="4" key="1">
    <citation type="submission" date="2023-06" db="EMBL/GenBank/DDBJ databases">
        <authorList>
            <person name="Delattre M."/>
        </authorList>
    </citation>
    <scope>NUCLEOTIDE SEQUENCE</scope>
    <source>
        <strain evidence="4">AF72</strain>
    </source>
</reference>
<dbReference type="SMART" id="SM00209">
    <property type="entry name" value="TSP1"/>
    <property type="match status" value="3"/>
</dbReference>
<dbReference type="EMBL" id="CATQJA010002645">
    <property type="protein sequence ID" value="CAJ0576678.1"/>
    <property type="molecule type" value="Genomic_DNA"/>
</dbReference>
<dbReference type="AlphaFoldDB" id="A0AA36G8P6"/>
<feature type="non-terminal residue" evidence="4">
    <location>
        <position position="245"/>
    </location>
</feature>
<dbReference type="SUPFAM" id="SSF82895">
    <property type="entry name" value="TSP-1 type 1 repeat"/>
    <property type="match status" value="3"/>
</dbReference>
<keyword evidence="2" id="KW-1015">Disulfide bond</keyword>
<name>A0AA36G8P6_9BILA</name>
<dbReference type="InterPro" id="IPR000884">
    <property type="entry name" value="TSP1_rpt"/>
</dbReference>
<evidence type="ECO:0000256" key="3">
    <source>
        <dbReference type="SAM" id="SignalP"/>
    </source>
</evidence>
<dbReference type="InterPro" id="IPR052065">
    <property type="entry name" value="Compl_asym_regulator"/>
</dbReference>
<dbReference type="PANTHER" id="PTHR22906:SF48">
    <property type="entry name" value="THROMBOSPONDIN TYPE 1 DOMAIN PROTEIN"/>
    <property type="match status" value="1"/>
</dbReference>
<dbReference type="PANTHER" id="PTHR22906">
    <property type="entry name" value="PROPERDIN"/>
    <property type="match status" value="1"/>
</dbReference>
<protein>
    <submittedName>
        <fullName evidence="4">Uncharacterized protein</fullName>
    </submittedName>
</protein>
<evidence type="ECO:0000313" key="4">
    <source>
        <dbReference type="EMBL" id="CAJ0576678.1"/>
    </source>
</evidence>
<accession>A0AA36G8P6</accession>
<keyword evidence="3" id="KW-0732">Signal</keyword>
<dbReference type="InterPro" id="IPR036383">
    <property type="entry name" value="TSP1_rpt_sf"/>
</dbReference>
<proteinExistence type="predicted"/>
<organism evidence="4 5">
    <name type="scientific">Mesorhabditis spiculigera</name>
    <dbReference type="NCBI Taxonomy" id="96644"/>
    <lineage>
        <taxon>Eukaryota</taxon>
        <taxon>Metazoa</taxon>
        <taxon>Ecdysozoa</taxon>
        <taxon>Nematoda</taxon>
        <taxon>Chromadorea</taxon>
        <taxon>Rhabditida</taxon>
        <taxon>Rhabditina</taxon>
        <taxon>Rhabditomorpha</taxon>
        <taxon>Rhabditoidea</taxon>
        <taxon>Rhabditidae</taxon>
        <taxon>Mesorhabditinae</taxon>
        <taxon>Mesorhabditis</taxon>
    </lineage>
</organism>
<gene>
    <name evidence="4" type="ORF">MSPICULIGERA_LOCUS14967</name>
</gene>
<keyword evidence="1" id="KW-0677">Repeat</keyword>
<evidence type="ECO:0000256" key="2">
    <source>
        <dbReference type="ARBA" id="ARBA00023157"/>
    </source>
</evidence>
<dbReference type="PRINTS" id="PR01705">
    <property type="entry name" value="TSP1REPEAT"/>
</dbReference>
<feature type="chain" id="PRO_5041420972" evidence="3">
    <location>
        <begin position="18"/>
        <end position="245"/>
    </location>
</feature>
<evidence type="ECO:0000256" key="1">
    <source>
        <dbReference type="ARBA" id="ARBA00022737"/>
    </source>
</evidence>
<evidence type="ECO:0000313" key="5">
    <source>
        <dbReference type="Proteomes" id="UP001177023"/>
    </source>
</evidence>
<dbReference type="Gene3D" id="2.20.100.10">
    <property type="entry name" value="Thrombospondin type-1 (TSP1) repeat"/>
    <property type="match status" value="3"/>
</dbReference>
<dbReference type="Pfam" id="PF00090">
    <property type="entry name" value="TSP_1"/>
    <property type="match status" value="3"/>
</dbReference>
<dbReference type="Proteomes" id="UP001177023">
    <property type="component" value="Unassembled WGS sequence"/>
</dbReference>
<feature type="signal peptide" evidence="3">
    <location>
        <begin position="1"/>
        <end position="17"/>
    </location>
</feature>
<comment type="caution">
    <text evidence="4">The sequence shown here is derived from an EMBL/GenBank/DDBJ whole genome shotgun (WGS) entry which is preliminary data.</text>
</comment>
<sequence>MMWNVVSVLVAVSGISAVSIGGGAVPGCQPCRDAQSQWMNWGEWSTCQQNTYGVASQTRTRQCSGTNCQGAADESKQCQIYRDPVPEWNQWGAWGTCSASCGGGVQVRTRTCNTHCSSCTCQGQATQERQCNQQACCNWSAWTEWSGCSVTCGNGISTRSRACSCADNSCPGSSIDLTDCNARVPCPTCNTCYQAPQPIAPPPCLACQQSQPVICNTCGYKRIRKAIAEVRNATIIEKPSIAAQP</sequence>
<keyword evidence="5" id="KW-1185">Reference proteome</keyword>